<dbReference type="AlphaFoldDB" id="A0A9X2Z8W5"/>
<comment type="caution">
    <text evidence="2">The sequence shown here is derived from an EMBL/GenBank/DDBJ whole genome shotgun (WGS) entry which is preliminary data.</text>
</comment>
<dbReference type="Proteomes" id="UP001141629">
    <property type="component" value="Unassembled WGS sequence"/>
</dbReference>
<protein>
    <submittedName>
        <fullName evidence="2">Uncharacterized protein</fullName>
    </submittedName>
</protein>
<name>A0A9X2Z8W5_9MYCO</name>
<sequence length="342" mass="37909">MSTREYAKNLFSTWSDDDFCAQPIFDKLLFQVLNGQRTVNTAGVFPINYTRMRKAMRDGDTQPTEQQLRDALARLEGRRYVFIDETTGEGLIRSRVRRDELEKQPTVLLAALRMMAAFDSPKFAAVMLTELGRIALPVITSNSDKANALRNNLKRAWDDAHAHLRTLSEGFQQPSVLDPLETLSRPSPEGHDDQGKHQPTETLSRPSPDPLVSVSGSVSVSTSRNAVGHLGGQRDTTPDQTTPPGPDDEPPEYCPKHMPHGDPDTNCGPCGGYRRLHTKWVRRQPDRDAAATHTATRQAQARAHAIANCTCCDTEGWTLDDDGLVTEPATRCTHQPPNDPHA</sequence>
<accession>A0A9X2Z8W5</accession>
<proteinExistence type="predicted"/>
<evidence type="ECO:0000313" key="3">
    <source>
        <dbReference type="Proteomes" id="UP001141629"/>
    </source>
</evidence>
<evidence type="ECO:0000313" key="2">
    <source>
        <dbReference type="EMBL" id="MCV7424366.1"/>
    </source>
</evidence>
<evidence type="ECO:0000256" key="1">
    <source>
        <dbReference type="SAM" id="MobiDB-lite"/>
    </source>
</evidence>
<feature type="compositionally biased region" description="Basic and acidic residues" evidence="1">
    <location>
        <begin position="188"/>
        <end position="199"/>
    </location>
</feature>
<reference evidence="2" key="2">
    <citation type="journal article" date="2022" name="BMC Genomics">
        <title>Comparative genome analysis of mycobacteria focusing on tRNA and non-coding RNA.</title>
        <authorList>
            <person name="Behra P.R.K."/>
            <person name="Pettersson B.M.F."/>
            <person name="Ramesh M."/>
            <person name="Das S."/>
            <person name="Dasgupta S."/>
            <person name="Kirsebom L.A."/>
        </authorList>
    </citation>
    <scope>NUCLEOTIDE SEQUENCE</scope>
    <source>
        <strain evidence="2">DSM 44838</strain>
    </source>
</reference>
<feature type="region of interest" description="Disordered" evidence="1">
    <location>
        <begin position="168"/>
        <end position="267"/>
    </location>
</feature>
<organism evidence="2 3">
    <name type="scientific">Mycobacterium yunnanensis</name>
    <dbReference type="NCBI Taxonomy" id="368477"/>
    <lineage>
        <taxon>Bacteria</taxon>
        <taxon>Bacillati</taxon>
        <taxon>Actinomycetota</taxon>
        <taxon>Actinomycetes</taxon>
        <taxon>Mycobacteriales</taxon>
        <taxon>Mycobacteriaceae</taxon>
        <taxon>Mycobacterium</taxon>
    </lineage>
</organism>
<keyword evidence="3" id="KW-1185">Reference proteome</keyword>
<dbReference type="EMBL" id="JACKVK010000014">
    <property type="protein sequence ID" value="MCV7424366.1"/>
    <property type="molecule type" value="Genomic_DNA"/>
</dbReference>
<reference evidence="2" key="1">
    <citation type="submission" date="2020-07" db="EMBL/GenBank/DDBJ databases">
        <authorList>
            <person name="Pettersson B.M.F."/>
            <person name="Behra P.R.K."/>
            <person name="Ramesh M."/>
            <person name="Das S."/>
            <person name="Dasgupta S."/>
            <person name="Kirsebom L.A."/>
        </authorList>
    </citation>
    <scope>NUCLEOTIDE SEQUENCE</scope>
    <source>
        <strain evidence="2">DSM 44838</strain>
    </source>
</reference>
<dbReference type="RefSeq" id="WP_263999431.1">
    <property type="nucleotide sequence ID" value="NZ_JACKVK010000014.1"/>
</dbReference>
<gene>
    <name evidence="2" type="ORF">H7K45_27855</name>
</gene>
<feature type="compositionally biased region" description="Low complexity" evidence="1">
    <location>
        <begin position="212"/>
        <end position="223"/>
    </location>
</feature>